<accession>A0A227KRV0</accession>
<dbReference type="EMBL" id="NHMP01000001">
    <property type="protein sequence ID" value="OXE51230.1"/>
    <property type="molecule type" value="Genomic_DNA"/>
</dbReference>
<dbReference type="PROSITE" id="PS51819">
    <property type="entry name" value="VOC"/>
    <property type="match status" value="1"/>
</dbReference>
<gene>
    <name evidence="2" type="ORF">ADH67_02740</name>
</gene>
<dbReference type="PANTHER" id="PTHR21366">
    <property type="entry name" value="GLYOXALASE FAMILY PROTEIN"/>
    <property type="match status" value="1"/>
</dbReference>
<proteinExistence type="predicted"/>
<reference evidence="3" key="1">
    <citation type="submission" date="2017-05" db="EMBL/GenBank/DDBJ databases">
        <title>Improved OligoMM genomes.</title>
        <authorList>
            <person name="Garzetti D."/>
        </authorList>
    </citation>
    <scope>NUCLEOTIDE SEQUENCE [LARGE SCALE GENOMIC DNA]</scope>
    <source>
        <strain evidence="3">YL45</strain>
    </source>
</reference>
<protein>
    <submittedName>
        <fullName evidence="2">VOC family virulence protein</fullName>
    </submittedName>
</protein>
<dbReference type="Proteomes" id="UP000214610">
    <property type="component" value="Unassembled WGS sequence"/>
</dbReference>
<dbReference type="InterPro" id="IPR037523">
    <property type="entry name" value="VOC_core"/>
</dbReference>
<evidence type="ECO:0000259" key="1">
    <source>
        <dbReference type="PROSITE" id="PS51819"/>
    </source>
</evidence>
<keyword evidence="3" id="KW-1185">Reference proteome</keyword>
<comment type="caution">
    <text evidence="2">The sequence shown here is derived from an EMBL/GenBank/DDBJ whole genome shotgun (WGS) entry which is preliminary data.</text>
</comment>
<name>A0A227KRV0_9BURK</name>
<feature type="domain" description="VOC" evidence="1">
    <location>
        <begin position="9"/>
        <end position="129"/>
    </location>
</feature>
<dbReference type="Pfam" id="PF00903">
    <property type="entry name" value="Glyoxalase"/>
    <property type="match status" value="1"/>
</dbReference>
<dbReference type="SUPFAM" id="SSF54593">
    <property type="entry name" value="Glyoxalase/Bleomycin resistance protein/Dihydroxybiphenyl dioxygenase"/>
    <property type="match status" value="1"/>
</dbReference>
<evidence type="ECO:0000313" key="2">
    <source>
        <dbReference type="EMBL" id="OXE51230.1"/>
    </source>
</evidence>
<dbReference type="Gene3D" id="3.10.180.10">
    <property type="entry name" value="2,3-Dihydroxybiphenyl 1,2-Dioxygenase, domain 1"/>
    <property type="match status" value="1"/>
</dbReference>
<dbReference type="InterPro" id="IPR029068">
    <property type="entry name" value="Glyas_Bleomycin-R_OHBP_Dase"/>
</dbReference>
<dbReference type="AlphaFoldDB" id="A0A227KRV0"/>
<dbReference type="GeneID" id="78363434"/>
<dbReference type="RefSeq" id="WP_066591404.1">
    <property type="nucleotide sequence ID" value="NZ_CAJTBZ010000042.1"/>
</dbReference>
<evidence type="ECO:0000313" key="3">
    <source>
        <dbReference type="Proteomes" id="UP000214610"/>
    </source>
</evidence>
<dbReference type="InterPro" id="IPR050383">
    <property type="entry name" value="GlyoxalaseI/FosfomycinResist"/>
</dbReference>
<sequence>MDKLFSLQSLDHFVLTTAQPNEMEAFYSKLGFEVRKDGARYEILAPAFKINLHIKGHELEPKAVLAEPGTGDFCIEISTDKSLQKIEEELRIQGLNVVSCPVERHGRRGTMTSIYLRDPDKNLVELALYPRSSNKR</sequence>
<dbReference type="PANTHER" id="PTHR21366:SF14">
    <property type="entry name" value="GLYOXALASE DOMAIN-CONTAINING PROTEIN 5"/>
    <property type="match status" value="1"/>
</dbReference>
<dbReference type="InterPro" id="IPR004360">
    <property type="entry name" value="Glyas_Fos-R_dOase_dom"/>
</dbReference>
<organism evidence="2 3">
    <name type="scientific">Turicimonas muris</name>
    <dbReference type="NCBI Taxonomy" id="1796652"/>
    <lineage>
        <taxon>Bacteria</taxon>
        <taxon>Pseudomonadati</taxon>
        <taxon>Pseudomonadota</taxon>
        <taxon>Betaproteobacteria</taxon>
        <taxon>Burkholderiales</taxon>
        <taxon>Sutterellaceae</taxon>
        <taxon>Turicimonas</taxon>
    </lineage>
</organism>